<dbReference type="AlphaFoldDB" id="A0A8W8N083"/>
<proteinExistence type="predicted"/>
<dbReference type="Proteomes" id="UP000005408">
    <property type="component" value="Unassembled WGS sequence"/>
</dbReference>
<feature type="chain" id="PRO_5042432001" description="Single domain-containing protein" evidence="2">
    <location>
        <begin position="22"/>
        <end position="185"/>
    </location>
</feature>
<evidence type="ECO:0000256" key="1">
    <source>
        <dbReference type="SAM" id="MobiDB-lite"/>
    </source>
</evidence>
<evidence type="ECO:0000256" key="2">
    <source>
        <dbReference type="SAM" id="SignalP"/>
    </source>
</evidence>
<feature type="signal peptide" evidence="2">
    <location>
        <begin position="1"/>
        <end position="21"/>
    </location>
</feature>
<feature type="compositionally biased region" description="Basic and acidic residues" evidence="1">
    <location>
        <begin position="163"/>
        <end position="173"/>
    </location>
</feature>
<evidence type="ECO:0000313" key="3">
    <source>
        <dbReference type="EnsemblMetazoa" id="G35387.2:cds"/>
    </source>
</evidence>
<keyword evidence="4" id="KW-1185">Reference proteome</keyword>
<dbReference type="EnsemblMetazoa" id="G35387.3">
    <property type="protein sequence ID" value="G35387.3:cds"/>
    <property type="gene ID" value="G35387"/>
</dbReference>
<name>A0A8W8N083_MAGGI</name>
<accession>A0A8W8N083</accession>
<dbReference type="EnsemblMetazoa" id="G35387.1">
    <property type="protein sequence ID" value="G35387.1:cds"/>
    <property type="gene ID" value="G35387"/>
</dbReference>
<organism evidence="3 4">
    <name type="scientific">Magallana gigas</name>
    <name type="common">Pacific oyster</name>
    <name type="synonym">Crassostrea gigas</name>
    <dbReference type="NCBI Taxonomy" id="29159"/>
    <lineage>
        <taxon>Eukaryota</taxon>
        <taxon>Metazoa</taxon>
        <taxon>Spiralia</taxon>
        <taxon>Lophotrochozoa</taxon>
        <taxon>Mollusca</taxon>
        <taxon>Bivalvia</taxon>
        <taxon>Autobranchia</taxon>
        <taxon>Pteriomorphia</taxon>
        <taxon>Ostreida</taxon>
        <taxon>Ostreoidea</taxon>
        <taxon>Ostreidae</taxon>
        <taxon>Magallana</taxon>
    </lineage>
</organism>
<reference evidence="3" key="1">
    <citation type="submission" date="2022-08" db="UniProtKB">
        <authorList>
            <consortium name="EnsemblMetazoa"/>
        </authorList>
    </citation>
    <scope>IDENTIFICATION</scope>
    <source>
        <strain evidence="3">05x7-T-G4-1.051#20</strain>
    </source>
</reference>
<dbReference type="EnsemblMetazoa" id="G35387.2">
    <property type="protein sequence ID" value="G35387.2:cds"/>
    <property type="gene ID" value="G35387"/>
</dbReference>
<protein>
    <recommendedName>
        <fullName evidence="5">Single domain-containing protein</fullName>
    </recommendedName>
</protein>
<feature type="region of interest" description="Disordered" evidence="1">
    <location>
        <begin position="163"/>
        <end position="185"/>
    </location>
</feature>
<sequence>MLTITLFRCLFVVSFLYTLKAMHQKRYAEHDICNGTNATIIKVDYCPNNKIQLKRRSKMKMCNNFPNCMGEPLVYHCVRYKNDIVEVCAPRSIIRGNCCTLYDAGLGRVVEDFGRQCPECPFQYQSDDFIENSTCLETSVQINRENYKSNGCGGTNVSDTEHAPCRDSNKLGSEESTLEPHFQNG</sequence>
<evidence type="ECO:0000313" key="4">
    <source>
        <dbReference type="Proteomes" id="UP000005408"/>
    </source>
</evidence>
<keyword evidence="2" id="KW-0732">Signal</keyword>
<evidence type="ECO:0008006" key="5">
    <source>
        <dbReference type="Google" id="ProtNLM"/>
    </source>
</evidence>
<dbReference type="EnsemblMetazoa" id="G35387.4">
    <property type="protein sequence ID" value="G35387.4:cds"/>
    <property type="gene ID" value="G35387"/>
</dbReference>